<dbReference type="GO" id="GO:0008270">
    <property type="term" value="F:zinc ion binding"/>
    <property type="evidence" value="ECO:0007669"/>
    <property type="project" value="UniProtKB-UniRule"/>
</dbReference>
<dbReference type="Gene3D" id="2.40.10.10">
    <property type="entry name" value="Trypsin-like serine proteases"/>
    <property type="match status" value="1"/>
</dbReference>
<dbReference type="InterPro" id="IPR043504">
    <property type="entry name" value="Peptidase_S1_PA_chymotrypsin"/>
</dbReference>
<dbReference type="GO" id="GO:0004222">
    <property type="term" value="F:metalloendopeptidase activity"/>
    <property type="evidence" value="ECO:0007669"/>
    <property type="project" value="UniProtKB-UniRule"/>
</dbReference>
<feature type="binding site" evidence="6">
    <location>
        <position position="188"/>
    </location>
    <ligand>
        <name>Zn(2+)</name>
        <dbReference type="ChEBI" id="CHEBI:29105"/>
        <note>catalytic</note>
    </ligand>
</feature>
<dbReference type="OrthoDB" id="291007at2759"/>
<dbReference type="EC" id="3.4.24.-" evidence="7"/>
<evidence type="ECO:0000256" key="7">
    <source>
        <dbReference type="RuleBase" id="RU361183"/>
    </source>
</evidence>
<evidence type="ECO:0000256" key="6">
    <source>
        <dbReference type="PROSITE-ProRule" id="PRU01211"/>
    </source>
</evidence>
<evidence type="ECO:0000256" key="2">
    <source>
        <dbReference type="ARBA" id="ARBA00022723"/>
    </source>
</evidence>
<gene>
    <name evidence="8" type="ORF">LSAA_11865</name>
</gene>
<protein>
    <recommendedName>
        <fullName evidence="7">Metalloendopeptidase</fullName>
        <ecNumber evidence="7">3.4.24.-</ecNumber>
    </recommendedName>
</protein>
<reference evidence="8" key="1">
    <citation type="submission" date="2021-02" db="EMBL/GenBank/DDBJ databases">
        <authorList>
            <person name="Bekaert M."/>
        </authorList>
    </citation>
    <scope>NUCLEOTIDE SEQUENCE</scope>
    <source>
        <strain evidence="8">IoA-00</strain>
    </source>
</reference>
<proteinExistence type="predicted"/>
<keyword evidence="4 6" id="KW-0862">Zinc</keyword>
<dbReference type="InterPro" id="IPR024079">
    <property type="entry name" value="MetalloPept_cat_dom_sf"/>
</dbReference>
<dbReference type="AlphaFoldDB" id="A0A7R8HAG7"/>
<comment type="cofactor">
    <cofactor evidence="6 7">
        <name>Zn(2+)</name>
        <dbReference type="ChEBI" id="CHEBI:29105"/>
    </cofactor>
    <text evidence="6 7">Binds 1 zinc ion per subunit.</text>
</comment>
<evidence type="ECO:0000256" key="5">
    <source>
        <dbReference type="ARBA" id="ARBA00023049"/>
    </source>
</evidence>
<dbReference type="InterPro" id="IPR001506">
    <property type="entry name" value="Peptidase_M12A"/>
</dbReference>
<dbReference type="SUPFAM" id="SSF55486">
    <property type="entry name" value="Metalloproteases ('zincins'), catalytic domain"/>
    <property type="match status" value="1"/>
</dbReference>
<dbReference type="Gene3D" id="3.40.390.10">
    <property type="entry name" value="Collagenase (Catalytic Domain)"/>
    <property type="match status" value="1"/>
</dbReference>
<keyword evidence="9" id="KW-1185">Reference proteome</keyword>
<dbReference type="PANTHER" id="PTHR10127">
    <property type="entry name" value="DISCOIDIN, CUB, EGF, LAMININ , AND ZINC METALLOPROTEASE DOMAIN CONTAINING"/>
    <property type="match status" value="1"/>
</dbReference>
<evidence type="ECO:0000313" key="8">
    <source>
        <dbReference type="EMBL" id="CAF2966737.1"/>
    </source>
</evidence>
<dbReference type="PRINTS" id="PR00480">
    <property type="entry name" value="ASTACIN"/>
</dbReference>
<dbReference type="Proteomes" id="UP000675881">
    <property type="component" value="Chromosome 6"/>
</dbReference>
<dbReference type="GO" id="GO:0006508">
    <property type="term" value="P:proteolysis"/>
    <property type="evidence" value="ECO:0007669"/>
    <property type="project" value="UniProtKB-KW"/>
</dbReference>
<dbReference type="InterPro" id="IPR006026">
    <property type="entry name" value="Peptidase_Metallo"/>
</dbReference>
<keyword evidence="5 6" id="KW-0482">Metalloprotease</keyword>
<comment type="caution">
    <text evidence="6">Lacks conserved residue(s) required for the propagation of feature annotation.</text>
</comment>
<accession>A0A7R8HAG7</accession>
<feature type="binding site" evidence="6">
    <location>
        <position position="178"/>
    </location>
    <ligand>
        <name>Zn(2+)</name>
        <dbReference type="ChEBI" id="CHEBI:29105"/>
        <note>catalytic</note>
    </ligand>
</feature>
<keyword evidence="1 6" id="KW-0645">Protease</keyword>
<evidence type="ECO:0000256" key="3">
    <source>
        <dbReference type="ARBA" id="ARBA00022801"/>
    </source>
</evidence>
<evidence type="ECO:0000256" key="1">
    <source>
        <dbReference type="ARBA" id="ARBA00022670"/>
    </source>
</evidence>
<dbReference type="PROSITE" id="PS51864">
    <property type="entry name" value="ASTACIN"/>
    <property type="match status" value="1"/>
</dbReference>
<dbReference type="PANTHER" id="PTHR10127:SF780">
    <property type="entry name" value="METALLOENDOPEPTIDASE"/>
    <property type="match status" value="1"/>
</dbReference>
<evidence type="ECO:0000256" key="4">
    <source>
        <dbReference type="ARBA" id="ARBA00022833"/>
    </source>
</evidence>
<dbReference type="SUPFAM" id="SSF50494">
    <property type="entry name" value="Trypsin-like serine proteases"/>
    <property type="match status" value="1"/>
</dbReference>
<evidence type="ECO:0000313" key="9">
    <source>
        <dbReference type="Proteomes" id="UP000675881"/>
    </source>
</evidence>
<feature type="active site" evidence="6">
    <location>
        <position position="179"/>
    </location>
</feature>
<name>A0A7R8HAG7_LEPSM</name>
<dbReference type="Pfam" id="PF01400">
    <property type="entry name" value="Astacin"/>
    <property type="match status" value="2"/>
</dbReference>
<dbReference type="EMBL" id="HG994585">
    <property type="protein sequence ID" value="CAF2966737.1"/>
    <property type="molecule type" value="Genomic_DNA"/>
</dbReference>
<dbReference type="SMART" id="SM00235">
    <property type="entry name" value="ZnMc"/>
    <property type="match status" value="1"/>
</dbReference>
<organism evidence="8 9">
    <name type="scientific">Lepeophtheirus salmonis</name>
    <name type="common">Salmon louse</name>
    <name type="synonym">Caligus salmonis</name>
    <dbReference type="NCBI Taxonomy" id="72036"/>
    <lineage>
        <taxon>Eukaryota</taxon>
        <taxon>Metazoa</taxon>
        <taxon>Ecdysozoa</taxon>
        <taxon>Arthropoda</taxon>
        <taxon>Crustacea</taxon>
        <taxon>Multicrustacea</taxon>
        <taxon>Hexanauplia</taxon>
        <taxon>Copepoda</taxon>
        <taxon>Siphonostomatoida</taxon>
        <taxon>Caligidae</taxon>
        <taxon>Lepeophtheirus</taxon>
    </lineage>
</organism>
<keyword evidence="3 6" id="KW-0378">Hydrolase</keyword>
<sequence length="444" mass="50053">MHRICTLLNSNYYPKPWCYLNQGGWDYCPDRGFDCGVSNDISNSCDQRKEKTEGQFDNSVFPWHACIVHRFTEKVLCNGVIITNDRVLTTANCQGYYHSDPINGSCRVLVDTYDRAAMYSRNFIGGRSNRWPNGIVPYAISSDFSSSQRQTIMDAIKHSLHWWGWMLRKSWILGVITHELLHILGFAHEQTRPDRDQYVKVNWENIKSGTHSNFWRALGENEPATIPYCGRVGVDQYDNCYAGFRASTFGLNYDYGSIMHYGLRYFSTNGQNTITLKKSTTAQIPNRSGMSSLDIQKTKVAYECRDSTIASTTTPAPTTNTPSPTTRTTRSPPPITTTTLPITTTPSPASSTSKPCVDTFTYCSNYKHICGISQYMNKHCDDKAQLLSFCTDLYLKGKVPDYPYDSGVDSMNTNSSGRVMSGSITSPMMNYPSKFVFKSPQEGK</sequence>
<dbReference type="InterPro" id="IPR009003">
    <property type="entry name" value="Peptidase_S1_PA"/>
</dbReference>
<keyword evidence="2 6" id="KW-0479">Metal-binding</keyword>
<feature type="binding site" evidence="6">
    <location>
        <position position="182"/>
    </location>
    <ligand>
        <name>Zn(2+)</name>
        <dbReference type="ChEBI" id="CHEBI:29105"/>
        <note>catalytic</note>
    </ligand>
</feature>